<dbReference type="RefSeq" id="XP_046078632.1">
    <property type="nucleotide sequence ID" value="XM_046210241.1"/>
</dbReference>
<dbReference type="SMART" id="SM00230">
    <property type="entry name" value="CysPc"/>
    <property type="match status" value="1"/>
</dbReference>
<reference evidence="6" key="1">
    <citation type="submission" date="2021-12" db="EMBL/GenBank/DDBJ databases">
        <title>Convergent genome expansion in fungi linked to evolution of root-endophyte symbiosis.</title>
        <authorList>
            <consortium name="DOE Joint Genome Institute"/>
            <person name="Ke Y.-H."/>
            <person name="Bonito G."/>
            <person name="Liao H.-L."/>
            <person name="Looney B."/>
            <person name="Rojas-Flechas A."/>
            <person name="Nash J."/>
            <person name="Hameed K."/>
            <person name="Schadt C."/>
            <person name="Martin F."/>
            <person name="Crous P.W."/>
            <person name="Miettinen O."/>
            <person name="Magnuson J.K."/>
            <person name="Labbe J."/>
            <person name="Jacobson D."/>
            <person name="Doktycz M.J."/>
            <person name="Veneault-Fourrey C."/>
            <person name="Kuo A."/>
            <person name="Mondo S."/>
            <person name="Calhoun S."/>
            <person name="Riley R."/>
            <person name="Ohm R."/>
            <person name="LaButti K."/>
            <person name="Andreopoulos B."/>
            <person name="Pangilinan J."/>
            <person name="Nolan M."/>
            <person name="Tritt A."/>
            <person name="Clum A."/>
            <person name="Lipzen A."/>
            <person name="Daum C."/>
            <person name="Barry K."/>
            <person name="Grigoriev I.V."/>
            <person name="Vilgalys R."/>
        </authorList>
    </citation>
    <scope>NUCLEOTIDE SEQUENCE</scope>
    <source>
        <strain evidence="6">PMI_201</strain>
    </source>
</reference>
<feature type="region of interest" description="Disordered" evidence="4">
    <location>
        <begin position="756"/>
        <end position="819"/>
    </location>
</feature>
<dbReference type="GO" id="GO:0006508">
    <property type="term" value="P:proteolysis"/>
    <property type="evidence" value="ECO:0007669"/>
    <property type="project" value="UniProtKB-KW"/>
</dbReference>
<keyword evidence="7" id="KW-1185">Reference proteome</keyword>
<accession>A0AAD4L3Q0</accession>
<dbReference type="InterPro" id="IPR001300">
    <property type="entry name" value="Peptidase_C2_calpain_cat"/>
</dbReference>
<dbReference type="PROSITE" id="PS00139">
    <property type="entry name" value="THIOL_PROTEASE_CYS"/>
    <property type="match status" value="1"/>
</dbReference>
<dbReference type="AlphaFoldDB" id="A0AAD4L3Q0"/>
<feature type="region of interest" description="Disordered" evidence="4">
    <location>
        <begin position="838"/>
        <end position="862"/>
    </location>
</feature>
<keyword evidence="3" id="KW-0645">Protease</keyword>
<evidence type="ECO:0000256" key="1">
    <source>
        <dbReference type="ARBA" id="ARBA00007623"/>
    </source>
</evidence>
<dbReference type="InterPro" id="IPR000169">
    <property type="entry name" value="Pept_cys_AS"/>
</dbReference>
<evidence type="ECO:0000313" key="7">
    <source>
        <dbReference type="Proteomes" id="UP001201262"/>
    </source>
</evidence>
<evidence type="ECO:0000259" key="5">
    <source>
        <dbReference type="PROSITE" id="PS50203"/>
    </source>
</evidence>
<dbReference type="PROSITE" id="PS50203">
    <property type="entry name" value="CALPAIN_CAT"/>
    <property type="match status" value="1"/>
</dbReference>
<feature type="active site" evidence="2 3">
    <location>
        <position position="397"/>
    </location>
</feature>
<evidence type="ECO:0000256" key="3">
    <source>
        <dbReference type="PROSITE-ProRule" id="PRU00239"/>
    </source>
</evidence>
<dbReference type="PANTHER" id="PTHR10183:SF425">
    <property type="entry name" value="CALPAIN-5"/>
    <property type="match status" value="1"/>
</dbReference>
<dbReference type="InterPro" id="IPR022684">
    <property type="entry name" value="Calpain_cysteine_protease"/>
</dbReference>
<dbReference type="Proteomes" id="UP001201262">
    <property type="component" value="Unassembled WGS sequence"/>
</dbReference>
<feature type="active site" evidence="2 3">
    <location>
        <position position="422"/>
    </location>
</feature>
<feature type="active site" evidence="2 3">
    <location>
        <position position="219"/>
    </location>
</feature>
<dbReference type="SUPFAM" id="SSF54001">
    <property type="entry name" value="Cysteine proteinases"/>
    <property type="match status" value="1"/>
</dbReference>
<dbReference type="InterPro" id="IPR022124">
    <property type="entry name" value="DUF3659"/>
</dbReference>
<evidence type="ECO:0000256" key="4">
    <source>
        <dbReference type="SAM" id="MobiDB-lite"/>
    </source>
</evidence>
<dbReference type="InterPro" id="IPR038765">
    <property type="entry name" value="Papain-like_cys_pep_sf"/>
</dbReference>
<dbReference type="PANTHER" id="PTHR10183">
    <property type="entry name" value="CALPAIN"/>
    <property type="match status" value="1"/>
</dbReference>
<evidence type="ECO:0000313" key="6">
    <source>
        <dbReference type="EMBL" id="KAH8706011.1"/>
    </source>
</evidence>
<feature type="compositionally biased region" description="Basic and acidic residues" evidence="4">
    <location>
        <begin position="648"/>
        <end position="685"/>
    </location>
</feature>
<dbReference type="GeneID" id="70240528"/>
<feature type="compositionally biased region" description="Acidic residues" evidence="4">
    <location>
        <begin position="800"/>
        <end position="816"/>
    </location>
</feature>
<comment type="caution">
    <text evidence="6">The sequence shown here is derived from an EMBL/GenBank/DDBJ whole genome shotgun (WGS) entry which is preliminary data.</text>
</comment>
<feature type="compositionally biased region" description="Basic and acidic residues" evidence="4">
    <location>
        <begin position="850"/>
        <end position="862"/>
    </location>
</feature>
<organism evidence="6 7">
    <name type="scientific">Talaromyces proteolyticus</name>
    <dbReference type="NCBI Taxonomy" id="1131652"/>
    <lineage>
        <taxon>Eukaryota</taxon>
        <taxon>Fungi</taxon>
        <taxon>Dikarya</taxon>
        <taxon>Ascomycota</taxon>
        <taxon>Pezizomycotina</taxon>
        <taxon>Eurotiomycetes</taxon>
        <taxon>Eurotiomycetidae</taxon>
        <taxon>Eurotiales</taxon>
        <taxon>Trichocomaceae</taxon>
        <taxon>Talaromyces</taxon>
        <taxon>Talaromyces sect. Bacilispori</taxon>
    </lineage>
</organism>
<dbReference type="Pfam" id="PF00648">
    <property type="entry name" value="Peptidase_C2"/>
    <property type="match status" value="1"/>
</dbReference>
<feature type="domain" description="Calpain catalytic" evidence="5">
    <location>
        <begin position="191"/>
        <end position="484"/>
    </location>
</feature>
<name>A0AAD4L3Q0_9EURO</name>
<gene>
    <name evidence="6" type="ORF">BGW36DRAFT_284468</name>
</gene>
<feature type="region of interest" description="Disordered" evidence="4">
    <location>
        <begin position="628"/>
        <end position="685"/>
    </location>
</feature>
<dbReference type="GO" id="GO:0004198">
    <property type="term" value="F:calcium-dependent cysteine-type endopeptidase activity"/>
    <property type="evidence" value="ECO:0007669"/>
    <property type="project" value="InterPro"/>
</dbReference>
<protein>
    <recommendedName>
        <fullName evidence="5">Calpain catalytic domain-containing protein</fullName>
    </recommendedName>
</protein>
<dbReference type="Gene3D" id="3.90.70.10">
    <property type="entry name" value="Cysteine proteinases"/>
    <property type="match status" value="1"/>
</dbReference>
<evidence type="ECO:0000256" key="2">
    <source>
        <dbReference type="PIRSR" id="PIRSR622684-1"/>
    </source>
</evidence>
<feature type="compositionally biased region" description="Basic and acidic residues" evidence="4">
    <location>
        <begin position="756"/>
        <end position="769"/>
    </location>
</feature>
<dbReference type="EMBL" id="JAJTJA010000001">
    <property type="protein sequence ID" value="KAH8706011.1"/>
    <property type="molecule type" value="Genomic_DNA"/>
</dbReference>
<keyword evidence="3" id="KW-0378">Hydrolase</keyword>
<proteinExistence type="inferred from homology"/>
<sequence length="862" mass="96611">MSDTLETKKNPNKPPQELVGDFWDSFITKKPGQVTSVFPQRLYANLLHPVLNEASSSAHNAAESYDAAAKECKEKVARIVRECTRTNEKFLDPDFDIESDKNLGLGNCLRGLLSGCDDSVSSDTSPEIRPAVSAFELRNSLNTLAASHVLGISSTVPIDVNTLRDFIGPEQDLKPTTFSDENAYFPGSVHRIDWIFKNPQFTVDGYSTTDIKQGANGDCWWLAAVATICNRQDLMEKICVARDAECGVYGYVFYRDGDWVSTVVDDNLYLSAADFDFYGDRYDGTGKRAREHRKHHQTGSEALYFAKCADPNETWLPLLEKAYAKIHGDYDAISGGWPGEAVEDLTGGVTTTIATNRVLSIDRLWNELINSDGQFVFAASALGTGWDSTRSGLALGHAYSILRAVHELDEEGNGVRLVLIRNPWGERNGGGIGEWNGPWSDGAKEWTPYWLQKLDHKFGDDGIFWMAYEDFLSTFMFVHRTRIFDDRWTVVQQWTRINVPWVPGYLRTKFEIKVTKPGPVVFVLSQLDKRYFAGLEGQYKCSLHFRLQDKNKNPEDYILLVRPVHSWEDRSVNGEIELEPGTYEVVPKILATRDTDQNMVEDVVKDWAERNPQKLRQVGKNYDIANSKVKDLDENRPTNLKKVVVGENKGKESSLDQDGKEGKSKKAGTDNSENKDTRSEKPEDAIPEVKLHSLDMLDGFRVNKKGQVLNEEGEPIGELDEGELLKCAGQKVNHKGEVCDKHGEILGKVRMLHQQIDKPSTDPKVEQKVKAPGSQNDEPQKDKGLDANNESFLEGKGKDEEEDDSKSDSTDTEENECSPWNAVCTIGLRVYAHDPDISIKLVSPDDSEDTSSRDGNEARTDV</sequence>
<keyword evidence="3" id="KW-0788">Thiol protease</keyword>
<dbReference type="CDD" id="cd00044">
    <property type="entry name" value="CysPc"/>
    <property type="match status" value="1"/>
</dbReference>
<dbReference type="Pfam" id="PF12396">
    <property type="entry name" value="DUF3659"/>
    <property type="match status" value="1"/>
</dbReference>
<comment type="similarity">
    <text evidence="1">Belongs to the peptidase C2 family.</text>
</comment>